<dbReference type="GO" id="GO:0004386">
    <property type="term" value="F:helicase activity"/>
    <property type="evidence" value="ECO:0007669"/>
    <property type="project" value="UniProtKB-KW"/>
</dbReference>
<dbReference type="PROSITE" id="PS51192">
    <property type="entry name" value="HELICASE_ATP_BIND_1"/>
    <property type="match status" value="1"/>
</dbReference>
<evidence type="ECO:0000313" key="12">
    <source>
        <dbReference type="EMBL" id="ORY81751.1"/>
    </source>
</evidence>
<evidence type="ECO:0000256" key="6">
    <source>
        <dbReference type="PROSITE-ProRule" id="PRU00657"/>
    </source>
</evidence>
<keyword evidence="6" id="KW-0694">RNA-binding</keyword>
<dbReference type="InterPro" id="IPR027417">
    <property type="entry name" value="P-loop_NTPase"/>
</dbReference>
<feature type="compositionally biased region" description="Basic and acidic residues" evidence="7">
    <location>
        <begin position="310"/>
        <end position="320"/>
    </location>
</feature>
<dbReference type="InterPro" id="IPR000999">
    <property type="entry name" value="RNase_III_dom"/>
</dbReference>
<evidence type="ECO:0000256" key="5">
    <source>
        <dbReference type="ARBA" id="ARBA00022840"/>
    </source>
</evidence>
<evidence type="ECO:0000259" key="9">
    <source>
        <dbReference type="PROSITE" id="PS51192"/>
    </source>
</evidence>
<dbReference type="InterPro" id="IPR036389">
    <property type="entry name" value="RNase_III_sf"/>
</dbReference>
<feature type="compositionally biased region" description="Pro residues" evidence="7">
    <location>
        <begin position="94"/>
        <end position="116"/>
    </location>
</feature>
<evidence type="ECO:0008006" key="14">
    <source>
        <dbReference type="Google" id="ProtNLM"/>
    </source>
</evidence>
<dbReference type="EMBL" id="MCGR01000022">
    <property type="protein sequence ID" value="ORY81751.1"/>
    <property type="molecule type" value="Genomic_DNA"/>
</dbReference>
<dbReference type="InterPro" id="IPR001650">
    <property type="entry name" value="Helicase_C-like"/>
</dbReference>
<dbReference type="InterPro" id="IPR011545">
    <property type="entry name" value="DEAD/DEAH_box_helicase_dom"/>
</dbReference>
<feature type="region of interest" description="Disordered" evidence="7">
    <location>
        <begin position="1"/>
        <end position="207"/>
    </location>
</feature>
<name>A0A1Y2FCW1_9BASI</name>
<dbReference type="PROSITE" id="PS51194">
    <property type="entry name" value="HELICASE_CTER"/>
    <property type="match status" value="1"/>
</dbReference>
<keyword evidence="1" id="KW-0677">Repeat</keyword>
<keyword evidence="3" id="KW-0378">Hydrolase</keyword>
<feature type="region of interest" description="Disordered" evidence="7">
    <location>
        <begin position="223"/>
        <end position="372"/>
    </location>
</feature>
<evidence type="ECO:0000256" key="4">
    <source>
        <dbReference type="ARBA" id="ARBA00022806"/>
    </source>
</evidence>
<dbReference type="GO" id="GO:0006396">
    <property type="term" value="P:RNA processing"/>
    <property type="evidence" value="ECO:0007669"/>
    <property type="project" value="InterPro"/>
</dbReference>
<feature type="compositionally biased region" description="Basic residues" evidence="7">
    <location>
        <begin position="268"/>
        <end position="285"/>
    </location>
</feature>
<proteinExistence type="inferred from homology"/>
<dbReference type="GO" id="GO:0005524">
    <property type="term" value="F:ATP binding"/>
    <property type="evidence" value="ECO:0007669"/>
    <property type="project" value="UniProtKB-KW"/>
</dbReference>
<dbReference type="SMART" id="SM00535">
    <property type="entry name" value="RIBOc"/>
    <property type="match status" value="2"/>
</dbReference>
<dbReference type="GO" id="GO:0003723">
    <property type="term" value="F:RNA binding"/>
    <property type="evidence" value="ECO:0007669"/>
    <property type="project" value="UniProtKB-UniRule"/>
</dbReference>
<keyword evidence="5" id="KW-0067">ATP-binding</keyword>
<evidence type="ECO:0000259" key="11">
    <source>
        <dbReference type="PROSITE" id="PS51327"/>
    </source>
</evidence>
<comment type="similarity">
    <text evidence="6">Belongs to the helicase family. Dicer subfamily.</text>
</comment>
<feature type="domain" description="Dicer dsRNA-binding fold" evidence="11">
    <location>
        <begin position="974"/>
        <end position="1066"/>
    </location>
</feature>
<feature type="compositionally biased region" description="Acidic residues" evidence="7">
    <location>
        <begin position="1874"/>
        <end position="1887"/>
    </location>
</feature>
<feature type="compositionally biased region" description="Basic and acidic residues" evidence="7">
    <location>
        <begin position="9"/>
        <end position="33"/>
    </location>
</feature>
<dbReference type="PROSITE" id="PS50142">
    <property type="entry name" value="RNASE_3_2"/>
    <property type="match status" value="2"/>
</dbReference>
<reference evidence="12 13" key="1">
    <citation type="submission" date="2016-07" db="EMBL/GenBank/DDBJ databases">
        <title>Pervasive Adenine N6-methylation of Active Genes in Fungi.</title>
        <authorList>
            <consortium name="DOE Joint Genome Institute"/>
            <person name="Mondo S.J."/>
            <person name="Dannebaum R.O."/>
            <person name="Kuo R.C."/>
            <person name="Labutti K."/>
            <person name="Haridas S."/>
            <person name="Kuo A."/>
            <person name="Salamov A."/>
            <person name="Ahrendt S.R."/>
            <person name="Lipzen A."/>
            <person name="Sullivan W."/>
            <person name="Andreopoulos W.B."/>
            <person name="Clum A."/>
            <person name="Lindquist E."/>
            <person name="Daum C."/>
            <person name="Ramamoorthy G.K."/>
            <person name="Gryganskyi A."/>
            <person name="Culley D."/>
            <person name="Magnuson J.K."/>
            <person name="James T.Y."/>
            <person name="O'Malley M.A."/>
            <person name="Stajich J.E."/>
            <person name="Spatafora J.W."/>
            <person name="Visel A."/>
            <person name="Grigoriev I.V."/>
        </authorList>
    </citation>
    <scope>NUCLEOTIDE SEQUENCE [LARGE SCALE GENOMIC DNA]</scope>
    <source>
        <strain evidence="12 13">62-1032</strain>
    </source>
</reference>
<evidence type="ECO:0000313" key="13">
    <source>
        <dbReference type="Proteomes" id="UP000193467"/>
    </source>
</evidence>
<dbReference type="CDD" id="cd00593">
    <property type="entry name" value="RIBOc"/>
    <property type="match status" value="2"/>
</dbReference>
<dbReference type="InParanoid" id="A0A1Y2FCW1"/>
<keyword evidence="2" id="KW-0547">Nucleotide-binding</keyword>
<dbReference type="Pfam" id="PF00271">
    <property type="entry name" value="Helicase_C"/>
    <property type="match status" value="1"/>
</dbReference>
<evidence type="ECO:0000256" key="3">
    <source>
        <dbReference type="ARBA" id="ARBA00022801"/>
    </source>
</evidence>
<dbReference type="PANTHER" id="PTHR14950">
    <property type="entry name" value="DICER-RELATED"/>
    <property type="match status" value="1"/>
</dbReference>
<feature type="compositionally biased region" description="Acidic residues" evidence="7">
    <location>
        <begin position="292"/>
        <end position="304"/>
    </location>
</feature>
<dbReference type="GO" id="GO:0031047">
    <property type="term" value="P:regulatory ncRNA-mediated gene silencing"/>
    <property type="evidence" value="ECO:0007669"/>
    <property type="project" value="UniProtKB-ARBA"/>
</dbReference>
<dbReference type="Gene3D" id="1.10.1520.10">
    <property type="entry name" value="Ribonuclease III domain"/>
    <property type="match status" value="2"/>
</dbReference>
<feature type="compositionally biased region" description="Low complexity" evidence="7">
    <location>
        <begin position="223"/>
        <end position="237"/>
    </location>
</feature>
<dbReference type="Pfam" id="PF00270">
    <property type="entry name" value="DEAD"/>
    <property type="match status" value="1"/>
</dbReference>
<gene>
    <name evidence="12" type="ORF">BCR35DRAFT_303884</name>
</gene>
<dbReference type="SUPFAM" id="SSF52540">
    <property type="entry name" value="P-loop containing nucleoside triphosphate hydrolases"/>
    <property type="match status" value="1"/>
</dbReference>
<dbReference type="InterPro" id="IPR005034">
    <property type="entry name" value="Dicer_dimerisation"/>
</dbReference>
<feature type="compositionally biased region" description="Acidic residues" evidence="7">
    <location>
        <begin position="161"/>
        <end position="176"/>
    </location>
</feature>
<dbReference type="FunCoup" id="A0A1Y2FCW1">
    <property type="interactions" value="292"/>
</dbReference>
<dbReference type="GO" id="GO:0004525">
    <property type="term" value="F:ribonuclease III activity"/>
    <property type="evidence" value="ECO:0007669"/>
    <property type="project" value="InterPro"/>
</dbReference>
<feature type="compositionally biased region" description="Polar residues" evidence="7">
    <location>
        <begin position="63"/>
        <end position="87"/>
    </location>
</feature>
<accession>A0A1Y2FCW1</accession>
<evidence type="ECO:0000256" key="7">
    <source>
        <dbReference type="SAM" id="MobiDB-lite"/>
    </source>
</evidence>
<feature type="region of interest" description="Disordered" evidence="7">
    <location>
        <begin position="1855"/>
        <end position="1901"/>
    </location>
</feature>
<keyword evidence="4" id="KW-0347">Helicase</keyword>
<keyword evidence="13" id="KW-1185">Reference proteome</keyword>
<evidence type="ECO:0000259" key="10">
    <source>
        <dbReference type="PROSITE" id="PS51194"/>
    </source>
</evidence>
<dbReference type="Gene3D" id="3.30.160.380">
    <property type="entry name" value="Dicer dimerisation domain"/>
    <property type="match status" value="1"/>
</dbReference>
<dbReference type="PANTHER" id="PTHR14950:SF37">
    <property type="entry name" value="ENDORIBONUCLEASE DICER"/>
    <property type="match status" value="1"/>
</dbReference>
<evidence type="ECO:0000256" key="1">
    <source>
        <dbReference type="ARBA" id="ARBA00022737"/>
    </source>
</evidence>
<evidence type="ECO:0000259" key="8">
    <source>
        <dbReference type="PROSITE" id="PS50142"/>
    </source>
</evidence>
<feature type="compositionally biased region" description="Polar residues" evidence="7">
    <location>
        <begin position="198"/>
        <end position="207"/>
    </location>
</feature>
<dbReference type="InterPro" id="IPR014001">
    <property type="entry name" value="Helicase_ATP-bd"/>
</dbReference>
<dbReference type="Pfam" id="PF00636">
    <property type="entry name" value="Ribonuclease_3"/>
    <property type="match status" value="2"/>
</dbReference>
<protein>
    <recommendedName>
        <fullName evidence="14">P-loop containing nucleoside triphosphate hydrolase protein</fullName>
    </recommendedName>
</protein>
<feature type="domain" description="Helicase C-terminal" evidence="10">
    <location>
        <begin position="772"/>
        <end position="946"/>
    </location>
</feature>
<feature type="domain" description="RNase III" evidence="8">
    <location>
        <begin position="1576"/>
        <end position="1728"/>
    </location>
</feature>
<dbReference type="Proteomes" id="UP000193467">
    <property type="component" value="Unassembled WGS sequence"/>
</dbReference>
<dbReference type="SUPFAM" id="SSF69065">
    <property type="entry name" value="RNase III domain-like"/>
    <property type="match status" value="2"/>
</dbReference>
<dbReference type="SMART" id="SM00487">
    <property type="entry name" value="DEXDc"/>
    <property type="match status" value="1"/>
</dbReference>
<comment type="caution">
    <text evidence="12">The sequence shown here is derived from an EMBL/GenBank/DDBJ whole genome shotgun (WGS) entry which is preliminary data.</text>
</comment>
<feature type="domain" description="Helicase ATP-binding" evidence="9">
    <location>
        <begin position="401"/>
        <end position="597"/>
    </location>
</feature>
<feature type="compositionally biased region" description="Basic and acidic residues" evidence="7">
    <location>
        <begin position="1855"/>
        <end position="1867"/>
    </location>
</feature>
<sequence length="1901" mass="210844">MSIQQVLESRPKQVREAEERKWRVEGNMKSAERLRRKLKGEAMEEESEGVVQQQEDNRGGLHTATSISTAPHQSTPNASSTFTNPFLASTEAPPIFPSPKPFLWPTPRPPPTPPQPFNLAATAFASNSPHSTSNTSAESRRAGKASMTGAQLGEHFTATMETDDGNDADSEDEDGDVMVVTPVKGKEKAPEMVDVSPPRQQLPASSSSPIAFLSKSLPFAAPQLSQAQASSSNSLPSQPLPLPALPASSATASRPLKPSQYRSATHLTRGRTRKPRKPQSIRRKGAGAELFDYLDDSDDGDSSDEGAGWGERRRFLKAGDDWTPAPPAPGTYEERRAKRKAAGLGKGGRALPGKDQSHLPSTAEGGSLKPRLPLTTEELSLLPASRAHAEKLVPTSYQTALLEKAKQGNVITCMPTGSGKTLVGVLLMDYVHTVLDPQRLAHLQSTQPITVAEQPKPQRPRLQFFLTNSVPLVHQQANILAHNTSLRVGKLFGGLGVNLSNDEEWAHNVENYDCLVLTAQLLLDSLAHGFIGMQDISLMVFDEAHHAKTNHPFASILRDFYHRAPPYQRPKILGLTASPINSSEGLLEAEKLQQLFNARLVTAPPETLSELREMVAQPTVLHVTYASPPPYRPTALTKSVLEKILAKDDQFRKYERAAETALRDYGPDAQDLIWHLVLQRYKQKYYPELLEDVELEQETITIQPTPKPDDPEFVLIHPEKDIVMEEKEKGEEEEEEEDQDEPMEVELPEWLREIQHHRPSLSYNNLSPKFQCLVKLLAACKPGAETFCGIIFVNRRMDALLIAQILKELTRIIPELDWIRVDCVTGHGHSGPGGGAFGPKMAWSEQASVLTAFGEGDTNLLVATSVVEEGLDVQLRCADLLSYTSHRTHISYVQSRGRARSAGSHYILFVEEGNISEQRKLVRIANFDKGISDLLNQVETSYEQADYGDLDDDAPEADYLIENSTNAQVTPHFAISLLQRYCQSLPVSDAFITNKPKFELVELYDKRVTCSITFPTSARIRTVISEPCLDGKLAKRAASFVACKVLRNIGALDDHLLPLHLFAEEEAKDEEGRTIGSRKRQIGYEKKRADAWTPEGPFAEQTTLYGTLLHYDGPGGTMTFEKELYRPLMLLTRARLPATPKIKLFIGGEAVFVSASPLPGTFVVSKQQRVVLRGWNLRVWLSVLNRMIDIDGEKMNYFVALLKADCSLAEPLSVDSLDWSSMEHSARIQEDKLDWKDLSALGDSVVVDAGKNDCRYFFNATHDELHPKSDLPPGRQSDAGFTNVLDYYMSFNEQLFHRYNIKDEQPLLEVSRMPKVVTYLSATPSNNVTPSQKRLLQKTPRFAIPQLCSVHSLPASIFRTALMLPSLLTELDQVLLVDELNQRVFKSAIYPALVRMSLMTPSACLEEDYERLELLGDAFLKTLCSIDCFVTMEKTCHEGELHRKRLHRISNSALFVGGRKLNLPAYLVSRPFTSRQFLPPAFELLKGQPPPQFTTIGDKTIAVRALSTLDVVEALLGAAYETGFNRSGLRDGFETALQAAIALHVEVTHVKSWDDFAKIYGEIPARATVAETPVLIEEKLAHRFVHGHLLTEALTHPSKLNAVVSFQRLEWLGDGILDFMVVRYCWTRWGTLPPSHLTELKGACLSNETLAAIAVEYELDKWLAFDNAALAKSLEVYRGRITNARDAEIVQAAQEQRQLRPYWLLADPPKAVADIVESLFGAVLVDSGFDPSAPQRSFDHLLVPFFAKWVTPTSLKIDAIRILLERAQGVGCDDVSHISSTVEPRLSEDGSNIIQPRLTRTSVICHNVVLATVETANPKTAKRLVSAEALGWLEANPAFFANKCDCSHTRAIKAEEAAEEEARRRNEGLISDPSSDEDENDEREEVGEGGGEGAGVVRMES</sequence>
<organism evidence="12 13">
    <name type="scientific">Leucosporidium creatinivorum</name>
    <dbReference type="NCBI Taxonomy" id="106004"/>
    <lineage>
        <taxon>Eukaryota</taxon>
        <taxon>Fungi</taxon>
        <taxon>Dikarya</taxon>
        <taxon>Basidiomycota</taxon>
        <taxon>Pucciniomycotina</taxon>
        <taxon>Microbotryomycetes</taxon>
        <taxon>Leucosporidiales</taxon>
        <taxon>Leucosporidium</taxon>
    </lineage>
</organism>
<feature type="domain" description="RNase III" evidence="8">
    <location>
        <begin position="1377"/>
        <end position="1524"/>
    </location>
</feature>
<dbReference type="STRING" id="106004.A0A1Y2FCW1"/>
<feature type="compositionally biased region" description="Polar residues" evidence="7">
    <location>
        <begin position="124"/>
        <end position="137"/>
    </location>
</feature>
<dbReference type="Pfam" id="PF03368">
    <property type="entry name" value="Dicer_dimer"/>
    <property type="match status" value="1"/>
</dbReference>
<dbReference type="PROSITE" id="PS51327">
    <property type="entry name" value="DICER_DSRBF"/>
    <property type="match status" value="1"/>
</dbReference>
<dbReference type="PROSITE" id="PS00517">
    <property type="entry name" value="RNASE_3_1"/>
    <property type="match status" value="1"/>
</dbReference>
<dbReference type="CDD" id="cd18034">
    <property type="entry name" value="DEXHc_dicer"/>
    <property type="match status" value="1"/>
</dbReference>
<dbReference type="InterPro" id="IPR038248">
    <property type="entry name" value="Dicer_dimer_sf"/>
</dbReference>
<feature type="compositionally biased region" description="Low complexity" evidence="7">
    <location>
        <begin position="245"/>
        <end position="256"/>
    </location>
</feature>
<dbReference type="Gene3D" id="3.40.50.300">
    <property type="entry name" value="P-loop containing nucleotide triphosphate hydrolases"/>
    <property type="match status" value="2"/>
</dbReference>
<dbReference type="OrthoDB" id="416741at2759"/>
<evidence type="ECO:0000256" key="2">
    <source>
        <dbReference type="ARBA" id="ARBA00022741"/>
    </source>
</evidence>